<proteinExistence type="inferred from homology"/>
<dbReference type="Proteomes" id="UP001501207">
    <property type="component" value="Unassembled WGS sequence"/>
</dbReference>
<dbReference type="EMBL" id="BAABFN010000019">
    <property type="protein sequence ID" value="GAA4316918.1"/>
    <property type="molecule type" value="Genomic_DNA"/>
</dbReference>
<dbReference type="Gene3D" id="2.60.40.1120">
    <property type="entry name" value="Carboxypeptidase-like, regulatory domain"/>
    <property type="match status" value="1"/>
</dbReference>
<comment type="subcellular location">
    <subcellularLocation>
        <location evidence="1">Cell outer membrane</location>
        <topology evidence="1">Multi-pass membrane protein</topology>
    </subcellularLocation>
</comment>
<keyword evidence="5" id="KW-1185">Reference proteome</keyword>
<organism evidence="4 5">
    <name type="scientific">Compostibacter hankyongensis</name>
    <dbReference type="NCBI Taxonomy" id="1007089"/>
    <lineage>
        <taxon>Bacteria</taxon>
        <taxon>Pseudomonadati</taxon>
        <taxon>Bacteroidota</taxon>
        <taxon>Chitinophagia</taxon>
        <taxon>Chitinophagales</taxon>
        <taxon>Chitinophagaceae</taxon>
        <taxon>Compostibacter</taxon>
    </lineage>
</organism>
<dbReference type="InterPro" id="IPR039426">
    <property type="entry name" value="TonB-dep_rcpt-like"/>
</dbReference>
<evidence type="ECO:0000256" key="1">
    <source>
        <dbReference type="PROSITE-ProRule" id="PRU01360"/>
    </source>
</evidence>
<keyword evidence="2" id="KW-0732">Signal</keyword>
<accession>A0ABP8G427</accession>
<keyword evidence="1" id="KW-1134">Transmembrane beta strand</keyword>
<dbReference type="Gene3D" id="2.170.130.10">
    <property type="entry name" value="TonB-dependent receptor, plug domain"/>
    <property type="match status" value="1"/>
</dbReference>
<dbReference type="PROSITE" id="PS52016">
    <property type="entry name" value="TONB_DEPENDENT_REC_3"/>
    <property type="match status" value="1"/>
</dbReference>
<keyword evidence="1" id="KW-0812">Transmembrane</keyword>
<keyword evidence="1" id="KW-0813">Transport</keyword>
<keyword evidence="4" id="KW-0675">Receptor</keyword>
<reference evidence="5" key="1">
    <citation type="journal article" date="2019" name="Int. J. Syst. Evol. Microbiol.">
        <title>The Global Catalogue of Microorganisms (GCM) 10K type strain sequencing project: providing services to taxonomists for standard genome sequencing and annotation.</title>
        <authorList>
            <consortium name="The Broad Institute Genomics Platform"/>
            <consortium name="The Broad Institute Genome Sequencing Center for Infectious Disease"/>
            <person name="Wu L."/>
            <person name="Ma J."/>
        </authorList>
    </citation>
    <scope>NUCLEOTIDE SEQUENCE [LARGE SCALE GENOMIC DNA]</scope>
    <source>
        <strain evidence="5">JCM 17664</strain>
    </source>
</reference>
<dbReference type="NCBIfam" id="TIGR04057">
    <property type="entry name" value="SusC_RagA_signa"/>
    <property type="match status" value="1"/>
</dbReference>
<evidence type="ECO:0000259" key="3">
    <source>
        <dbReference type="Pfam" id="PF07715"/>
    </source>
</evidence>
<feature type="signal peptide" evidence="2">
    <location>
        <begin position="1"/>
        <end position="35"/>
    </location>
</feature>
<keyword evidence="1" id="KW-0472">Membrane</keyword>
<dbReference type="Pfam" id="PF07715">
    <property type="entry name" value="Plug"/>
    <property type="match status" value="1"/>
</dbReference>
<evidence type="ECO:0000313" key="4">
    <source>
        <dbReference type="EMBL" id="GAA4316918.1"/>
    </source>
</evidence>
<dbReference type="InterPro" id="IPR023997">
    <property type="entry name" value="TonB-dep_OMP_SusC/RagA_CS"/>
</dbReference>
<dbReference type="SUPFAM" id="SSF49464">
    <property type="entry name" value="Carboxypeptidase regulatory domain-like"/>
    <property type="match status" value="1"/>
</dbReference>
<dbReference type="SUPFAM" id="SSF56935">
    <property type="entry name" value="Porins"/>
    <property type="match status" value="1"/>
</dbReference>
<dbReference type="InterPro" id="IPR012910">
    <property type="entry name" value="Plug_dom"/>
</dbReference>
<keyword evidence="1" id="KW-0998">Cell outer membrane</keyword>
<evidence type="ECO:0000313" key="5">
    <source>
        <dbReference type="Proteomes" id="UP001501207"/>
    </source>
</evidence>
<dbReference type="NCBIfam" id="TIGR04056">
    <property type="entry name" value="OMP_RagA_SusC"/>
    <property type="match status" value="1"/>
</dbReference>
<dbReference type="InterPro" id="IPR023996">
    <property type="entry name" value="TonB-dep_OMP_SusC/RagA"/>
</dbReference>
<feature type="domain" description="TonB-dependent receptor plug" evidence="3">
    <location>
        <begin position="157"/>
        <end position="262"/>
    </location>
</feature>
<evidence type="ECO:0000256" key="2">
    <source>
        <dbReference type="SAM" id="SignalP"/>
    </source>
</evidence>
<comment type="caution">
    <text evidence="4">The sequence shown here is derived from an EMBL/GenBank/DDBJ whole genome shotgun (WGS) entry which is preliminary data.</text>
</comment>
<feature type="chain" id="PRO_5046611475" evidence="2">
    <location>
        <begin position="36"/>
        <end position="1071"/>
    </location>
</feature>
<sequence length="1071" mass="118981">MFDMRKIIHKHKIWVHALTLSLVCNVLALSLHAQASYASNDVQASKNIVPSHSAPQESSTMNLVAAVPITGAVKDELGNPLSGVTVQVLGKNVGTITDDNGHFSLEASSSDSLQFTYIGYQTKHIIVGTETRIDVTLEANAGSLNQVEIVAFGEQKKATVTGAIASIGTAELKQSPSANLKVSLAGRLPGLTVIQNGGEPGVDQTQLYLRGRGTLNGQAPLVLVDGIERDISYLDPNEVKNVTILKDASATALFGVKGANGVVLVTTRRGEAGKPEISLTQEFGIQSFTKTPDDVDAYTWAQLKNEAWRNDNPGAAPNDPTNQPPYSADALQHFKSQDNPQAYPDHNWLQELTHKYVPMERVNLNMSGGGGFARYFVNVGYLYQGGLWKTDPDLDYDARAFLRRYSFRANIDATLDKKKTLTTFLNVAGYLDDQNKPGKDNYGNGGTYALLNTLFQKWPSVQPGPTTPDGEVLIGDGNYGQSPWAMINRTGYQKNTGDNVTATWGLEKDFSSLTKGLTARFVGSFDTRTVYSLSARRDYERWVQFIDPNTPAANGGDSVMYLQTMTNFINTPLSTSTSATFQSHTQLQFFLNYARDFGKHAVTGMLMANQESWIRNGERLPFHLRGLATRLTYGYDERYNIEFDAGYNGSEQFRKGNRYGLFPAISAGWVASNESFLKGNKAISFLKLRGSYGIVGNDQLGDQRFLYLDDISVGTGGFTSNLGEGHVVNEDYLGNPDLKWEIAKKGNIGLELGLFDQLNLTVDLFTERRNNVLINRGTIPTLIGQPSSSLPPINLGRIENHGYEINLKYEKIISHDFTVLANLNYNYARNKILFVDEAPKPDDYAYRYRMTGYEIGQIWGYITNDGYYQSQEQIDNSGLDFEIGKTPRPGDLIIKDLNGDKVIDEKDIAPIRHSTVPRHTWGAALSVNYKGFDLSALFQGHFDVGSGTNSFAWEWYDFRDYHKNAWTAERAANGEKVTFPALSQTQSFSEFGNTFFAENTSYVRLKSLEIGYTLPERLSRKLGTSHIRIYLNGLNLFTWDKMKFNSYDPELASQDTYPIQRIFNSGININF</sequence>
<protein>
    <submittedName>
        <fullName evidence="4">TonB-dependent receptor</fullName>
    </submittedName>
</protein>
<dbReference type="InterPro" id="IPR037066">
    <property type="entry name" value="Plug_dom_sf"/>
</dbReference>
<dbReference type="InterPro" id="IPR008969">
    <property type="entry name" value="CarboxyPept-like_regulatory"/>
</dbReference>
<gene>
    <name evidence="4" type="ORF">GCM10023143_28680</name>
</gene>
<comment type="similarity">
    <text evidence="1">Belongs to the TonB-dependent receptor family.</text>
</comment>
<dbReference type="Pfam" id="PF13715">
    <property type="entry name" value="CarbopepD_reg_2"/>
    <property type="match status" value="1"/>
</dbReference>
<name>A0ABP8G427_9BACT</name>